<dbReference type="AlphaFoldDB" id="M8CKW3"/>
<reference evidence="1" key="1">
    <citation type="submission" date="2015-06" db="UniProtKB">
        <authorList>
            <consortium name="EnsemblPlants"/>
        </authorList>
    </citation>
    <scope>IDENTIFICATION</scope>
</reference>
<accession>M8CKW3</accession>
<dbReference type="EnsemblPlants" id="EMT24056">
    <property type="protein sequence ID" value="EMT24056"/>
    <property type="gene ID" value="F775_07106"/>
</dbReference>
<proteinExistence type="predicted"/>
<name>M8CKW3_AEGTA</name>
<evidence type="ECO:0000313" key="1">
    <source>
        <dbReference type="EnsemblPlants" id="EMT24056"/>
    </source>
</evidence>
<protein>
    <submittedName>
        <fullName evidence="1">Uncharacterized protein</fullName>
    </submittedName>
</protein>
<sequence length="77" mass="8639">MGYQMEKGCMNGRRRERRGARVQVLLQTTDLPTALLFPYQTVAGWRLLRSGAYLVDDDYCHGSCSLPPSLPLQLPGL</sequence>
<organism evidence="1">
    <name type="scientific">Aegilops tauschii</name>
    <name type="common">Tausch's goatgrass</name>
    <name type="synonym">Aegilops squarrosa</name>
    <dbReference type="NCBI Taxonomy" id="37682"/>
    <lineage>
        <taxon>Eukaryota</taxon>
        <taxon>Viridiplantae</taxon>
        <taxon>Streptophyta</taxon>
        <taxon>Embryophyta</taxon>
        <taxon>Tracheophyta</taxon>
        <taxon>Spermatophyta</taxon>
        <taxon>Magnoliopsida</taxon>
        <taxon>Liliopsida</taxon>
        <taxon>Poales</taxon>
        <taxon>Poaceae</taxon>
        <taxon>BOP clade</taxon>
        <taxon>Pooideae</taxon>
        <taxon>Triticodae</taxon>
        <taxon>Triticeae</taxon>
        <taxon>Triticinae</taxon>
        <taxon>Aegilops</taxon>
    </lineage>
</organism>